<name>A0ABT9CB53_9BACL</name>
<dbReference type="NCBIfam" id="TIGR02734">
    <property type="entry name" value="crtI_fam"/>
    <property type="match status" value="1"/>
</dbReference>
<dbReference type="InterPro" id="IPR008150">
    <property type="entry name" value="Phytoene_DH_bac_CS"/>
</dbReference>
<gene>
    <name evidence="7" type="primary">crtI</name>
    <name evidence="7" type="ORF">Q5741_08690</name>
</gene>
<accession>A0ABT9CB53</accession>
<dbReference type="Gene3D" id="3.50.50.60">
    <property type="entry name" value="FAD/NAD(P)-binding domain"/>
    <property type="match status" value="2"/>
</dbReference>
<dbReference type="RefSeq" id="WP_305023679.1">
    <property type="nucleotide sequence ID" value="NZ_JAUQTB010000003.1"/>
</dbReference>
<keyword evidence="3 5" id="KW-0560">Oxidoreductase</keyword>
<evidence type="ECO:0000313" key="8">
    <source>
        <dbReference type="Proteomes" id="UP001240171"/>
    </source>
</evidence>
<keyword evidence="8" id="KW-1185">Reference proteome</keyword>
<evidence type="ECO:0000313" key="7">
    <source>
        <dbReference type="EMBL" id="MDO7906494.1"/>
    </source>
</evidence>
<dbReference type="EMBL" id="JAUQTB010000003">
    <property type="protein sequence ID" value="MDO7906494.1"/>
    <property type="molecule type" value="Genomic_DNA"/>
</dbReference>
<dbReference type="Proteomes" id="UP001240171">
    <property type="component" value="Unassembled WGS sequence"/>
</dbReference>
<evidence type="ECO:0000256" key="2">
    <source>
        <dbReference type="ARBA" id="ARBA00022746"/>
    </source>
</evidence>
<dbReference type="Pfam" id="PF01593">
    <property type="entry name" value="Amino_oxidase"/>
    <property type="match status" value="1"/>
</dbReference>
<dbReference type="InterPro" id="IPR002937">
    <property type="entry name" value="Amino_oxidase"/>
</dbReference>
<comment type="similarity">
    <text evidence="4">Belongs to the carotenoid/retinoid oxidoreductase family. CrtN subfamily.</text>
</comment>
<feature type="domain" description="Amine oxidase" evidence="6">
    <location>
        <begin position="18"/>
        <end position="491"/>
    </location>
</feature>
<comment type="pathway">
    <text evidence="1 5">Carotenoid biosynthesis.</text>
</comment>
<dbReference type="GO" id="GO:0016491">
    <property type="term" value="F:oxidoreductase activity"/>
    <property type="evidence" value="ECO:0007669"/>
    <property type="project" value="UniProtKB-KW"/>
</dbReference>
<dbReference type="PANTHER" id="PTHR43734">
    <property type="entry name" value="PHYTOENE DESATURASE"/>
    <property type="match status" value="1"/>
</dbReference>
<dbReference type="PANTHER" id="PTHR43734:SF1">
    <property type="entry name" value="PHYTOENE DESATURASE"/>
    <property type="match status" value="1"/>
</dbReference>
<reference evidence="7 8" key="1">
    <citation type="submission" date="2023-07" db="EMBL/GenBank/DDBJ databases">
        <title>Paenibacillus sp. JX-17 nov. isolated from soil.</title>
        <authorList>
            <person name="Wan Y."/>
            <person name="Liu B."/>
        </authorList>
    </citation>
    <scope>NUCLEOTIDE SEQUENCE [LARGE SCALE GENOMIC DNA]</scope>
    <source>
        <strain evidence="7 8">JX-17</strain>
    </source>
</reference>
<organism evidence="7 8">
    <name type="scientific">Paenibacillus lacisoli</name>
    <dbReference type="NCBI Taxonomy" id="3064525"/>
    <lineage>
        <taxon>Bacteria</taxon>
        <taxon>Bacillati</taxon>
        <taxon>Bacillota</taxon>
        <taxon>Bacilli</taxon>
        <taxon>Bacillales</taxon>
        <taxon>Paenibacillaceae</taxon>
        <taxon>Paenibacillus</taxon>
    </lineage>
</organism>
<dbReference type="InterPro" id="IPR014105">
    <property type="entry name" value="Carotenoid/retinoid_OxRdtase"/>
</dbReference>
<dbReference type="PROSITE" id="PS00982">
    <property type="entry name" value="PHYTOENE_DH"/>
    <property type="match status" value="1"/>
</dbReference>
<sequence>MTEDQGRRKAVVVGAGPGGLAAAMLLAGQGYEVQVYEKQPFIGGRSSRVELGDYRFDRGATFLMMPELLEELFEQVGRSVHDYVQMKELDPLYSLHFGDKVFSPSSKDHERTAEMIEELFPGNGEGYRRFLRDEKVKFERVMPLLRRPFGKLGDYMRRDVFRALPKLHANDTVYGRLSKYFTDERLRWAFTFQAKYLGMSAWECPGTFTILSYIEHRYGLLHPVGGINRVFEAMADVVREYGGQIHTGSPVRQVLTRNGRAEGLELANGEKVYADHVVINADFTSAVTSLFKPGTLRKYTPEAMQKKKYSCSTTMLYLGVDGSIDLPHHSIHFPADYRLNVDEITKYKRLSDDPSIYIHNPSVIDPTLAPPGKSALYVLMPTPNLDADIDWEREGEAVKEKLLSRLEQLPALHDLRSRIEQSMFYSPLDWERDLNVHKGATFNLAHNLGQMMYLRPHNQFEEMKGVWLVGGGTHPGSGLPTIFESARISVQLLQEEDQRLTNRRIPVPQTAGAGRP</sequence>
<dbReference type="EC" id="1.-.-.-" evidence="7"/>
<dbReference type="InterPro" id="IPR036188">
    <property type="entry name" value="FAD/NAD-bd_sf"/>
</dbReference>
<evidence type="ECO:0000256" key="5">
    <source>
        <dbReference type="RuleBase" id="RU362075"/>
    </source>
</evidence>
<comment type="caution">
    <text evidence="7">The sequence shown here is derived from an EMBL/GenBank/DDBJ whole genome shotgun (WGS) entry which is preliminary data.</text>
</comment>
<keyword evidence="2 5" id="KW-0125">Carotenoid biosynthesis</keyword>
<dbReference type="SUPFAM" id="SSF51905">
    <property type="entry name" value="FAD/NAD(P)-binding domain"/>
    <property type="match status" value="1"/>
</dbReference>
<evidence type="ECO:0000256" key="3">
    <source>
        <dbReference type="ARBA" id="ARBA00023002"/>
    </source>
</evidence>
<proteinExistence type="inferred from homology"/>
<dbReference type="PRINTS" id="PR00419">
    <property type="entry name" value="ADXRDTASE"/>
</dbReference>
<evidence type="ECO:0000259" key="6">
    <source>
        <dbReference type="Pfam" id="PF01593"/>
    </source>
</evidence>
<evidence type="ECO:0000256" key="4">
    <source>
        <dbReference type="ARBA" id="ARBA00038322"/>
    </source>
</evidence>
<protein>
    <submittedName>
        <fullName evidence="7">Phytoene desaturase family protein</fullName>
        <ecNumber evidence="7">1.-.-.-</ecNumber>
    </submittedName>
</protein>
<evidence type="ECO:0000256" key="1">
    <source>
        <dbReference type="ARBA" id="ARBA00004829"/>
    </source>
</evidence>